<accession>A0A8K0IVC2</accession>
<dbReference type="EMBL" id="CM017885">
    <property type="protein sequence ID" value="KAG1368362.1"/>
    <property type="molecule type" value="Genomic_DNA"/>
</dbReference>
<gene>
    <name evidence="1" type="ORF">COCNU_14G008300</name>
</gene>
<organism evidence="1 2">
    <name type="scientific">Cocos nucifera</name>
    <name type="common">Coconut palm</name>
    <dbReference type="NCBI Taxonomy" id="13894"/>
    <lineage>
        <taxon>Eukaryota</taxon>
        <taxon>Viridiplantae</taxon>
        <taxon>Streptophyta</taxon>
        <taxon>Embryophyta</taxon>
        <taxon>Tracheophyta</taxon>
        <taxon>Spermatophyta</taxon>
        <taxon>Magnoliopsida</taxon>
        <taxon>Liliopsida</taxon>
        <taxon>Arecaceae</taxon>
        <taxon>Arecoideae</taxon>
        <taxon>Cocoseae</taxon>
        <taxon>Attaleinae</taxon>
        <taxon>Cocos</taxon>
    </lineage>
</organism>
<name>A0A8K0IVC2_COCNU</name>
<protein>
    <submittedName>
        <fullName evidence="1">Uncharacterized protein</fullName>
    </submittedName>
</protein>
<reference evidence="1" key="2">
    <citation type="submission" date="2019-07" db="EMBL/GenBank/DDBJ databases">
        <authorList>
            <person name="Yang Y."/>
            <person name="Bocs S."/>
            <person name="Baudouin L."/>
        </authorList>
    </citation>
    <scope>NUCLEOTIDE SEQUENCE</scope>
    <source>
        <tissue evidence="1">Spear leaf of Hainan Tall coconut</tissue>
    </source>
</reference>
<reference evidence="1" key="1">
    <citation type="journal article" date="2017" name="Gigascience">
        <title>The genome draft of coconut (Cocos nucifera).</title>
        <authorList>
            <person name="Xiao Y."/>
            <person name="Xu P."/>
            <person name="Fan H."/>
            <person name="Baudouin L."/>
            <person name="Xia W."/>
            <person name="Bocs S."/>
            <person name="Xu J."/>
            <person name="Li Q."/>
            <person name="Guo A."/>
            <person name="Zhou L."/>
            <person name="Li J."/>
            <person name="Wu Y."/>
            <person name="Ma Z."/>
            <person name="Armero A."/>
            <person name="Issali A.E."/>
            <person name="Liu N."/>
            <person name="Peng M."/>
            <person name="Yang Y."/>
        </authorList>
    </citation>
    <scope>NUCLEOTIDE SEQUENCE</scope>
    <source>
        <tissue evidence="1">Spear leaf of Hainan Tall coconut</tissue>
    </source>
</reference>
<evidence type="ECO:0000313" key="2">
    <source>
        <dbReference type="Proteomes" id="UP000797356"/>
    </source>
</evidence>
<dbReference type="Proteomes" id="UP000797356">
    <property type="component" value="Chromosome 14"/>
</dbReference>
<keyword evidence="2" id="KW-1185">Reference proteome</keyword>
<evidence type="ECO:0000313" key="1">
    <source>
        <dbReference type="EMBL" id="KAG1368362.1"/>
    </source>
</evidence>
<sequence length="130" mass="14930">MTRKPLSKVDPFHSQHNRNISGAMGVMERDGIIRRVAPFPKDACFRCGDRGRLRASYRNPVKCYKCLCFGHRARGRRKTQDPELSRGRSIAVEMEDQEATPELQEEERPDMLKMFLPVSVEMTGISAYLD</sequence>
<comment type="caution">
    <text evidence="1">The sequence shown here is derived from an EMBL/GenBank/DDBJ whole genome shotgun (WGS) entry which is preliminary data.</text>
</comment>
<dbReference type="AlphaFoldDB" id="A0A8K0IVC2"/>
<proteinExistence type="predicted"/>